<feature type="signal peptide" evidence="1">
    <location>
        <begin position="1"/>
        <end position="22"/>
    </location>
</feature>
<dbReference type="Proteomes" id="UP000245469">
    <property type="component" value="Unassembled WGS sequence"/>
</dbReference>
<proteinExistence type="predicted"/>
<dbReference type="AlphaFoldDB" id="A0A316ABE9"/>
<keyword evidence="3" id="KW-1185">Reference proteome</keyword>
<keyword evidence="1" id="KW-0732">Signal</keyword>
<evidence type="ECO:0000256" key="1">
    <source>
        <dbReference type="SAM" id="SignalP"/>
    </source>
</evidence>
<evidence type="ECO:0000313" key="3">
    <source>
        <dbReference type="Proteomes" id="UP000245469"/>
    </source>
</evidence>
<organism evidence="2 3">
    <name type="scientific">Quadrisphaera granulorum</name>
    <dbReference type="NCBI Taxonomy" id="317664"/>
    <lineage>
        <taxon>Bacteria</taxon>
        <taxon>Bacillati</taxon>
        <taxon>Actinomycetota</taxon>
        <taxon>Actinomycetes</taxon>
        <taxon>Kineosporiales</taxon>
        <taxon>Kineosporiaceae</taxon>
        <taxon>Quadrisphaera</taxon>
    </lineage>
</organism>
<feature type="chain" id="PRO_5039531038" evidence="1">
    <location>
        <begin position="23"/>
        <end position="131"/>
    </location>
</feature>
<dbReference type="EMBL" id="QGDQ01000006">
    <property type="protein sequence ID" value="PWJ54568.1"/>
    <property type="molecule type" value="Genomic_DNA"/>
</dbReference>
<accession>A0A316ABE9</accession>
<name>A0A316ABE9_9ACTN</name>
<reference evidence="2 3" key="1">
    <citation type="submission" date="2018-03" db="EMBL/GenBank/DDBJ databases">
        <title>Genomic Encyclopedia of Archaeal and Bacterial Type Strains, Phase II (KMG-II): from individual species to whole genera.</title>
        <authorList>
            <person name="Goeker M."/>
        </authorList>
    </citation>
    <scope>NUCLEOTIDE SEQUENCE [LARGE SCALE GENOMIC DNA]</scope>
    <source>
        <strain evidence="2 3">DSM 44889</strain>
    </source>
</reference>
<protein>
    <submittedName>
        <fullName evidence="2">Uncharacterized protein</fullName>
    </submittedName>
</protein>
<sequence length="131" mass="13108">MMRKITVALAVGVLMLCSAGCAGGAARRADSGPTAEDSAAAGPGRLALVGFHTGDLVTGVIVVDLSSGSSARVGGGQEAWSPVWLGDGRRLAMIRRATPDAVGQLVTVRTSLRDDMEGDDVSGDGALVAAT</sequence>
<evidence type="ECO:0000313" key="2">
    <source>
        <dbReference type="EMBL" id="PWJ54568.1"/>
    </source>
</evidence>
<gene>
    <name evidence="2" type="ORF">BXY45_10610</name>
</gene>
<comment type="caution">
    <text evidence="2">The sequence shown here is derived from an EMBL/GenBank/DDBJ whole genome shotgun (WGS) entry which is preliminary data.</text>
</comment>